<proteinExistence type="predicted"/>
<gene>
    <name evidence="1" type="ORF">B9T62_15120</name>
</gene>
<evidence type="ECO:0008006" key="3">
    <source>
        <dbReference type="Google" id="ProtNLM"/>
    </source>
</evidence>
<name>A0A2Z2KFU2_9BACL</name>
<dbReference type="Proteomes" id="UP000249890">
    <property type="component" value="Chromosome"/>
</dbReference>
<organism evidence="1 2">
    <name type="scientific">Paenibacillus donghaensis</name>
    <dbReference type="NCBI Taxonomy" id="414771"/>
    <lineage>
        <taxon>Bacteria</taxon>
        <taxon>Bacillati</taxon>
        <taxon>Bacillota</taxon>
        <taxon>Bacilli</taxon>
        <taxon>Bacillales</taxon>
        <taxon>Paenibacillaceae</taxon>
        <taxon>Paenibacillus</taxon>
    </lineage>
</organism>
<dbReference type="AlphaFoldDB" id="A0A2Z2KFU2"/>
<dbReference type="KEGG" id="pdh:B9T62_15120"/>
<keyword evidence="2" id="KW-1185">Reference proteome</keyword>
<sequence>MNKREVAKLYQDIEKRYANFDASLEAVQEDLNLLKDIPFDVAKSNFRQHIMTSDFPPKISQIRGRLGEQIERDRMRQQTAELFAVMDDAHSAAVPPPSGLKERLYARLGIQR</sequence>
<accession>A0A2Z2KFU2</accession>
<dbReference type="EMBL" id="CP021780">
    <property type="protein sequence ID" value="ASA21990.1"/>
    <property type="molecule type" value="Genomic_DNA"/>
</dbReference>
<dbReference type="RefSeq" id="WP_087915995.1">
    <property type="nucleotide sequence ID" value="NZ_CP021780.1"/>
</dbReference>
<evidence type="ECO:0000313" key="1">
    <source>
        <dbReference type="EMBL" id="ASA21990.1"/>
    </source>
</evidence>
<dbReference type="Gene3D" id="1.10.8.200">
    <property type="entry name" value="Replisome organizer (g39p helicase loader/inhibitor protein)"/>
    <property type="match status" value="1"/>
</dbReference>
<evidence type="ECO:0000313" key="2">
    <source>
        <dbReference type="Proteomes" id="UP000249890"/>
    </source>
</evidence>
<reference evidence="1 2" key="1">
    <citation type="submission" date="2017-06" db="EMBL/GenBank/DDBJ databases">
        <title>Complete genome sequence of Paenibacillus donghaensis KCTC 13049T isolated from East Sea sediment, South Korea.</title>
        <authorList>
            <person name="Jung B.K."/>
            <person name="Hong S.-J."/>
            <person name="Shin J.-H."/>
        </authorList>
    </citation>
    <scope>NUCLEOTIDE SEQUENCE [LARGE SCALE GENOMIC DNA]</scope>
    <source>
        <strain evidence="1 2">KCTC 13049</strain>
    </source>
</reference>
<dbReference type="OrthoDB" id="2625859at2"/>
<protein>
    <recommendedName>
        <fullName evidence="3">Replicative helicase inhibitor G39P N-terminal domain-containing protein</fullName>
    </recommendedName>
</protein>